<dbReference type="InterPro" id="IPR013096">
    <property type="entry name" value="Cupin_2"/>
</dbReference>
<evidence type="ECO:0000259" key="1">
    <source>
        <dbReference type="Pfam" id="PF07883"/>
    </source>
</evidence>
<feature type="domain" description="Cupin type-2" evidence="1">
    <location>
        <begin position="42"/>
        <end position="111"/>
    </location>
</feature>
<evidence type="ECO:0000313" key="2">
    <source>
        <dbReference type="EMBL" id="MBW0145785.1"/>
    </source>
</evidence>
<accession>A0ABS6V865</accession>
<proteinExistence type="predicted"/>
<comment type="caution">
    <text evidence="2">The sequence shown here is derived from an EMBL/GenBank/DDBJ whole genome shotgun (WGS) entry which is preliminary data.</text>
</comment>
<dbReference type="Proteomes" id="UP000698028">
    <property type="component" value="Unassembled WGS sequence"/>
</dbReference>
<organism evidence="2 3">
    <name type="scientific">Sphingomicrobium clamense</name>
    <dbReference type="NCBI Taxonomy" id="2851013"/>
    <lineage>
        <taxon>Bacteria</taxon>
        <taxon>Pseudomonadati</taxon>
        <taxon>Pseudomonadota</taxon>
        <taxon>Alphaproteobacteria</taxon>
        <taxon>Sphingomonadales</taxon>
        <taxon>Sphingomonadaceae</taxon>
        <taxon>Sphingomicrobium</taxon>
    </lineage>
</organism>
<sequence length="114" mass="12587">MLFLWALVHPVVADLPGPLEAGWQGEKVCEAIHEDEAQRVLRCTFPPGVGHEKHTHPRHFGYALSGGTMRITDDRGTREVELATGSSYASNGTPWHEVVNVGETTVQYLIVEPK</sequence>
<gene>
    <name evidence="2" type="ORF">KTQ36_10835</name>
</gene>
<reference evidence="2 3" key="1">
    <citation type="submission" date="2021-07" db="EMBL/GenBank/DDBJ databases">
        <title>The draft genome sequence of Sphingomicrobium sp. B8.</title>
        <authorList>
            <person name="Mu L."/>
        </authorList>
    </citation>
    <scope>NUCLEOTIDE SEQUENCE [LARGE SCALE GENOMIC DNA]</scope>
    <source>
        <strain evidence="2 3">B8</strain>
    </source>
</reference>
<evidence type="ECO:0000313" key="3">
    <source>
        <dbReference type="Proteomes" id="UP000698028"/>
    </source>
</evidence>
<dbReference type="RefSeq" id="WP_218633666.1">
    <property type="nucleotide sequence ID" value="NZ_JAHVAH010000001.1"/>
</dbReference>
<name>A0ABS6V865_9SPHN</name>
<protein>
    <submittedName>
        <fullName evidence="2">Cupin domain-containing protein</fullName>
    </submittedName>
</protein>
<dbReference type="EMBL" id="JAHVAH010000001">
    <property type="protein sequence ID" value="MBW0145785.1"/>
    <property type="molecule type" value="Genomic_DNA"/>
</dbReference>
<keyword evidence="3" id="KW-1185">Reference proteome</keyword>
<dbReference type="Pfam" id="PF07883">
    <property type="entry name" value="Cupin_2"/>
    <property type="match status" value="1"/>
</dbReference>